<dbReference type="SUPFAM" id="SSF56112">
    <property type="entry name" value="Protein kinase-like (PK-like)"/>
    <property type="match status" value="1"/>
</dbReference>
<proteinExistence type="predicted"/>
<dbReference type="OrthoDB" id="5584477at2759"/>
<dbReference type="Proteomes" id="UP000198372">
    <property type="component" value="Unassembled WGS sequence"/>
</dbReference>
<evidence type="ECO:0000313" key="1">
    <source>
        <dbReference type="EMBL" id="SCV66897.1"/>
    </source>
</evidence>
<organism evidence="1 2">
    <name type="scientific">Microbotryum intermedium</name>
    <dbReference type="NCBI Taxonomy" id="269621"/>
    <lineage>
        <taxon>Eukaryota</taxon>
        <taxon>Fungi</taxon>
        <taxon>Dikarya</taxon>
        <taxon>Basidiomycota</taxon>
        <taxon>Pucciniomycotina</taxon>
        <taxon>Microbotryomycetes</taxon>
        <taxon>Microbotryales</taxon>
        <taxon>Microbotryaceae</taxon>
        <taxon>Microbotryum</taxon>
    </lineage>
</organism>
<protein>
    <submittedName>
        <fullName evidence="1">BQ2448_5543 protein</fullName>
    </submittedName>
</protein>
<sequence length="228" mass="25743">MVRWRQFACQVQDTLQARMDSDLNQAPSAKESGQSVDLPITNTKDLARVLEGAVRGLQNLYNTGFIHANIAFDTVLVDGNGKGLVIDYHRAVDRNRRESQETGIAPQVRPGVRPFFSRLHLRAMAKSTPLKALLIENSEAVRIWNVWNGEDATAAAQDKDSLREKTGFRELHQACASRWVPIEQLLGIFKQNCPLLPRFFDLEYDEVETGLLALWEEGSMSYERLTEG</sequence>
<dbReference type="STRING" id="269621.A0A238F1I3"/>
<dbReference type="EMBL" id="FMSP01000001">
    <property type="protein sequence ID" value="SCV66897.1"/>
    <property type="molecule type" value="Genomic_DNA"/>
</dbReference>
<name>A0A238F1I3_9BASI</name>
<accession>A0A238F1I3</accession>
<reference evidence="2" key="1">
    <citation type="submission" date="2016-09" db="EMBL/GenBank/DDBJ databases">
        <authorList>
            <person name="Jeantristanb JTB J.-T."/>
            <person name="Ricardo R."/>
        </authorList>
    </citation>
    <scope>NUCLEOTIDE SEQUENCE [LARGE SCALE GENOMIC DNA]</scope>
</reference>
<keyword evidence="2" id="KW-1185">Reference proteome</keyword>
<evidence type="ECO:0000313" key="2">
    <source>
        <dbReference type="Proteomes" id="UP000198372"/>
    </source>
</evidence>
<dbReference type="AlphaFoldDB" id="A0A238F1I3"/>
<dbReference type="InterPro" id="IPR011009">
    <property type="entry name" value="Kinase-like_dom_sf"/>
</dbReference>
<gene>
    <name evidence="1" type="ORF">BQ2448_5543</name>
</gene>